<dbReference type="PATRIC" id="fig|595434.4.peg.5783"/>
<dbReference type="PANTHER" id="PTHR35038">
    <property type="entry name" value="DISSIMILATORY SULFITE REDUCTASE SIRA"/>
    <property type="match status" value="1"/>
</dbReference>
<feature type="region of interest" description="Disordered" evidence="2">
    <location>
        <begin position="1"/>
        <end position="31"/>
    </location>
</feature>
<keyword evidence="4" id="KW-1185">Reference proteome</keyword>
<dbReference type="AlphaFoldDB" id="A0A0J1B626"/>
<dbReference type="PANTHER" id="PTHR35038:SF8">
    <property type="entry name" value="C-TYPE POLYHEME CYTOCHROME OMCC"/>
    <property type="match status" value="1"/>
</dbReference>
<dbReference type="InterPro" id="IPR051829">
    <property type="entry name" value="Multiheme_Cytochr_ET"/>
</dbReference>
<accession>A0A0J1B626</accession>
<dbReference type="Gene3D" id="1.10.1130.10">
    <property type="entry name" value="Flavocytochrome C3, Chain A"/>
    <property type="match status" value="2"/>
</dbReference>
<dbReference type="EMBL" id="LECT01000048">
    <property type="protein sequence ID" value="KLU01901.1"/>
    <property type="molecule type" value="Genomic_DNA"/>
</dbReference>
<organism evidence="3 4">
    <name type="scientific">Rhodopirellula islandica</name>
    <dbReference type="NCBI Taxonomy" id="595434"/>
    <lineage>
        <taxon>Bacteria</taxon>
        <taxon>Pseudomonadati</taxon>
        <taxon>Planctomycetota</taxon>
        <taxon>Planctomycetia</taxon>
        <taxon>Pirellulales</taxon>
        <taxon>Pirellulaceae</taxon>
        <taxon>Rhodopirellula</taxon>
    </lineage>
</organism>
<dbReference type="InterPro" id="IPR036280">
    <property type="entry name" value="Multihaem_cyt_sf"/>
</dbReference>
<reference evidence="3" key="1">
    <citation type="submission" date="2015-05" db="EMBL/GenBank/DDBJ databases">
        <title>Permanent draft genome of Rhodopirellula islandicus K833.</title>
        <authorList>
            <person name="Kizina J."/>
            <person name="Richter M."/>
            <person name="Glockner F.O."/>
            <person name="Harder J."/>
        </authorList>
    </citation>
    <scope>NUCLEOTIDE SEQUENCE [LARGE SCALE GENOMIC DNA]</scope>
    <source>
        <strain evidence="3">K833</strain>
    </source>
</reference>
<keyword evidence="1" id="KW-0732">Signal</keyword>
<dbReference type="RefSeq" id="WP_390173965.1">
    <property type="nucleotide sequence ID" value="NZ_LECT01000048.1"/>
</dbReference>
<evidence type="ECO:0000313" key="4">
    <source>
        <dbReference type="Proteomes" id="UP000036367"/>
    </source>
</evidence>
<proteinExistence type="predicted"/>
<protein>
    <submittedName>
        <fullName evidence="3">TPR domain protein</fullName>
    </submittedName>
</protein>
<dbReference type="STRING" id="595434.RISK_006085"/>
<evidence type="ECO:0000313" key="3">
    <source>
        <dbReference type="EMBL" id="KLU01901.1"/>
    </source>
</evidence>
<dbReference type="Proteomes" id="UP000036367">
    <property type="component" value="Unassembled WGS sequence"/>
</dbReference>
<name>A0A0J1B626_RHOIS</name>
<gene>
    <name evidence="3" type="ORF">RISK_006085</name>
</gene>
<comment type="caution">
    <text evidence="3">The sequence shown here is derived from an EMBL/GenBank/DDBJ whole genome shotgun (WGS) entry which is preliminary data.</text>
</comment>
<sequence>MEGDEATGIQSRLESQAIGPVGKNDRNSAPLEPEVTLTTSQLRPVADLQAGFVASETCLQCHAEEHQSWDASFHRTMTQIIREETAPESIVNKQVVVNGKRYAFERHEDAFFVTYADPFRGGMVLRRELLMMTGSHHMHVFWHASDHLGTPAQLDIVYLIEEERWIPRDSSFLQPPDHHAGLELGTWNRTCSRCHSTHPRERSNEQTLEWDTRVAEFGIACEACHGEGKGHVLRHSNREDEDSEESLTTEAVTDLVVNPAKLSKRRSADVCGQCHSVFLPDYDVVSLQEYEQTGNPFRPGDRLDEIGFSRVVRATDEHRDSETFQRWSEMEDVGGAFWSDGMPRIAGREYNGLIESACFQQGEMTCLSCHQMHPPEVPGTDRETQLASWRNDQLGQGMAGDDACLQCHAEMGEQIEMHTHHAVDSHGSRCMNCHMPHTTYGLLKTIRSHQISSPSIEQSRVSDRANACSLCHLDRGFHWVANHLHDWYGQPLPDREAPGNEVDLSTSALHLLSGDAAQRAVQVAAMGWAPAQEASGTEWMEPYLLLALNDPYDAIRIVAEKSLRTLPNRVSKPMDAMAPAGQRMHAFNAAIEAIDKSLQMEPKPEVLVDEEGRFDFLRAREFLERRNHQPIHLRE</sequence>
<dbReference type="SUPFAM" id="SSF48695">
    <property type="entry name" value="Multiheme cytochromes"/>
    <property type="match status" value="1"/>
</dbReference>
<evidence type="ECO:0000256" key="2">
    <source>
        <dbReference type="SAM" id="MobiDB-lite"/>
    </source>
</evidence>
<evidence type="ECO:0000256" key="1">
    <source>
        <dbReference type="ARBA" id="ARBA00022729"/>
    </source>
</evidence>